<dbReference type="EMBL" id="JASPKY010001057">
    <property type="protein sequence ID" value="KAK9679249.1"/>
    <property type="molecule type" value="Genomic_DNA"/>
</dbReference>
<sequence>MVTDVVITDVVTTGVSTSTTDVITTDVITTDVITTDVGAAKVVMPVVDAPSVALSRVSKEEYKRLNRQEKQKVKDSLKQKREEYRQERRDRLEEHRQQKRDHPRGAVVKDIIGQQQCESSFVDGEEVLNISSADDLSLCTISPLRSSLTSATTTPFPSVSNSFTTSVPSTSRFTFTQSTPNLPTTSKSISTSTSKSISTYKVRILSNQVSSRPQIISASEVDNIRSSFQQFSKNCLLHVQNRMRTNVVTVLKECETELKSCIGFLETHVNVLNSVINTTPFTDWGFISERIAVLDSIHKCASSIAYVISSAERKLDEC</sequence>
<evidence type="ECO:0000256" key="1">
    <source>
        <dbReference type="SAM" id="MobiDB-lite"/>
    </source>
</evidence>
<dbReference type="Proteomes" id="UP001458880">
    <property type="component" value="Unassembled WGS sequence"/>
</dbReference>
<name>A0AAW1HRV1_POPJA</name>
<gene>
    <name evidence="2" type="ORF">QE152_g40176</name>
</gene>
<proteinExistence type="predicted"/>
<comment type="caution">
    <text evidence="2">The sequence shown here is derived from an EMBL/GenBank/DDBJ whole genome shotgun (WGS) entry which is preliminary data.</text>
</comment>
<feature type="region of interest" description="Disordered" evidence="1">
    <location>
        <begin position="65"/>
        <end position="106"/>
    </location>
</feature>
<feature type="compositionally biased region" description="Basic and acidic residues" evidence="1">
    <location>
        <begin position="65"/>
        <end position="96"/>
    </location>
</feature>
<dbReference type="AlphaFoldDB" id="A0AAW1HRV1"/>
<evidence type="ECO:0000313" key="3">
    <source>
        <dbReference type="Proteomes" id="UP001458880"/>
    </source>
</evidence>
<evidence type="ECO:0000313" key="2">
    <source>
        <dbReference type="EMBL" id="KAK9679249.1"/>
    </source>
</evidence>
<accession>A0AAW1HRV1</accession>
<keyword evidence="3" id="KW-1185">Reference proteome</keyword>
<protein>
    <submittedName>
        <fullName evidence="2">Uncharacterized protein</fullName>
    </submittedName>
</protein>
<organism evidence="2 3">
    <name type="scientific">Popillia japonica</name>
    <name type="common">Japanese beetle</name>
    <dbReference type="NCBI Taxonomy" id="7064"/>
    <lineage>
        <taxon>Eukaryota</taxon>
        <taxon>Metazoa</taxon>
        <taxon>Ecdysozoa</taxon>
        <taxon>Arthropoda</taxon>
        <taxon>Hexapoda</taxon>
        <taxon>Insecta</taxon>
        <taxon>Pterygota</taxon>
        <taxon>Neoptera</taxon>
        <taxon>Endopterygota</taxon>
        <taxon>Coleoptera</taxon>
        <taxon>Polyphaga</taxon>
        <taxon>Scarabaeiformia</taxon>
        <taxon>Scarabaeidae</taxon>
        <taxon>Rutelinae</taxon>
        <taxon>Popillia</taxon>
    </lineage>
</organism>
<reference evidence="2 3" key="1">
    <citation type="journal article" date="2024" name="BMC Genomics">
        <title>De novo assembly and annotation of Popillia japonica's genome with initial clues to its potential as an invasive pest.</title>
        <authorList>
            <person name="Cucini C."/>
            <person name="Boschi S."/>
            <person name="Funari R."/>
            <person name="Cardaioli E."/>
            <person name="Iannotti N."/>
            <person name="Marturano G."/>
            <person name="Paoli F."/>
            <person name="Bruttini M."/>
            <person name="Carapelli A."/>
            <person name="Frati F."/>
            <person name="Nardi F."/>
        </authorList>
    </citation>
    <scope>NUCLEOTIDE SEQUENCE [LARGE SCALE GENOMIC DNA]</scope>
    <source>
        <strain evidence="2">DMR45628</strain>
    </source>
</reference>